<evidence type="ECO:0000256" key="4">
    <source>
        <dbReference type="ARBA" id="ARBA00022984"/>
    </source>
</evidence>
<dbReference type="Gene3D" id="3.40.50.1860">
    <property type="match status" value="2"/>
</dbReference>
<dbReference type="GO" id="GO:0008881">
    <property type="term" value="F:glutamate racemase activity"/>
    <property type="evidence" value="ECO:0007669"/>
    <property type="project" value="UniProtKB-UniRule"/>
</dbReference>
<dbReference type="OrthoDB" id="9801055at2"/>
<dbReference type="Pfam" id="PF01177">
    <property type="entry name" value="Asp_Glu_race"/>
    <property type="match status" value="1"/>
</dbReference>
<keyword evidence="3 7" id="KW-0133">Cell shape</keyword>
<dbReference type="FunFam" id="3.40.50.1860:FF:000001">
    <property type="entry name" value="Glutamate racemase"/>
    <property type="match status" value="1"/>
</dbReference>
<accession>A0A317EEK1</accession>
<keyword evidence="9" id="KW-1185">Reference proteome</keyword>
<feature type="active site" description="Proton donor/acceptor" evidence="7">
    <location>
        <position position="77"/>
    </location>
</feature>
<proteinExistence type="inferred from homology"/>
<dbReference type="EMBL" id="QGLF01000001">
    <property type="protein sequence ID" value="PWR23793.1"/>
    <property type="molecule type" value="Genomic_DNA"/>
</dbReference>
<comment type="pathway">
    <text evidence="7">Cell wall biogenesis; peptidoglycan biosynthesis.</text>
</comment>
<comment type="catalytic activity">
    <reaction evidence="1 7">
        <text>L-glutamate = D-glutamate</text>
        <dbReference type="Rhea" id="RHEA:12813"/>
        <dbReference type="ChEBI" id="CHEBI:29985"/>
        <dbReference type="ChEBI" id="CHEBI:29986"/>
        <dbReference type="EC" id="5.1.1.3"/>
    </reaction>
</comment>
<dbReference type="InterPro" id="IPR018187">
    <property type="entry name" value="Asp/Glu_racemase_AS_1"/>
</dbReference>
<organism evidence="8 9">
    <name type="scientific">Zavarzinia compransoris</name>
    <dbReference type="NCBI Taxonomy" id="1264899"/>
    <lineage>
        <taxon>Bacteria</taxon>
        <taxon>Pseudomonadati</taxon>
        <taxon>Pseudomonadota</taxon>
        <taxon>Alphaproteobacteria</taxon>
        <taxon>Rhodospirillales</taxon>
        <taxon>Zavarziniaceae</taxon>
        <taxon>Zavarzinia</taxon>
    </lineage>
</organism>
<dbReference type="PANTHER" id="PTHR21198">
    <property type="entry name" value="GLUTAMATE RACEMASE"/>
    <property type="match status" value="1"/>
</dbReference>
<dbReference type="NCBIfam" id="TIGR00067">
    <property type="entry name" value="glut_race"/>
    <property type="match status" value="1"/>
</dbReference>
<keyword evidence="5 7" id="KW-0413">Isomerase</keyword>
<dbReference type="GO" id="GO:0071555">
    <property type="term" value="P:cell wall organization"/>
    <property type="evidence" value="ECO:0007669"/>
    <property type="project" value="UniProtKB-KW"/>
</dbReference>
<evidence type="ECO:0000256" key="5">
    <source>
        <dbReference type="ARBA" id="ARBA00023235"/>
    </source>
</evidence>
<dbReference type="PROSITE" id="PS00923">
    <property type="entry name" value="ASP_GLU_RACEMASE_1"/>
    <property type="match status" value="1"/>
</dbReference>
<dbReference type="GO" id="GO:0008360">
    <property type="term" value="P:regulation of cell shape"/>
    <property type="evidence" value="ECO:0007669"/>
    <property type="project" value="UniProtKB-KW"/>
</dbReference>
<feature type="active site" description="Proton donor/acceptor" evidence="7">
    <location>
        <position position="192"/>
    </location>
</feature>
<dbReference type="HAMAP" id="MF_00258">
    <property type="entry name" value="Glu_racemase"/>
    <property type="match status" value="1"/>
</dbReference>
<evidence type="ECO:0000256" key="6">
    <source>
        <dbReference type="ARBA" id="ARBA00023316"/>
    </source>
</evidence>
<dbReference type="Proteomes" id="UP000246077">
    <property type="component" value="Unassembled WGS sequence"/>
</dbReference>
<evidence type="ECO:0000256" key="2">
    <source>
        <dbReference type="ARBA" id="ARBA00013090"/>
    </source>
</evidence>
<dbReference type="UniPathway" id="UPA00219"/>
<dbReference type="AlphaFoldDB" id="A0A317EEK1"/>
<keyword evidence="6 7" id="KW-0961">Cell wall biogenesis/degradation</keyword>
<dbReference type="RefSeq" id="WP_109919823.1">
    <property type="nucleotide sequence ID" value="NZ_QGLF01000001.1"/>
</dbReference>
<comment type="function">
    <text evidence="7">Provides the (R)-glutamate required for cell wall biosynthesis.</text>
</comment>
<dbReference type="InterPro" id="IPR015942">
    <property type="entry name" value="Asp/Glu/hydantoin_racemase"/>
</dbReference>
<evidence type="ECO:0000256" key="1">
    <source>
        <dbReference type="ARBA" id="ARBA00001602"/>
    </source>
</evidence>
<dbReference type="PROSITE" id="PS00924">
    <property type="entry name" value="ASP_GLU_RACEMASE_2"/>
    <property type="match status" value="1"/>
</dbReference>
<reference evidence="9" key="1">
    <citation type="submission" date="2018-05" db="EMBL/GenBank/DDBJ databases">
        <title>Zavarzinia sp. HR-AS.</title>
        <authorList>
            <person name="Lee Y."/>
            <person name="Jeon C.O."/>
        </authorList>
    </citation>
    <scope>NUCLEOTIDE SEQUENCE [LARGE SCALE GENOMIC DNA]</scope>
    <source>
        <strain evidence="9">DSM 1231</strain>
    </source>
</reference>
<dbReference type="PANTHER" id="PTHR21198:SF2">
    <property type="entry name" value="GLUTAMATE RACEMASE"/>
    <property type="match status" value="1"/>
</dbReference>
<evidence type="ECO:0000256" key="3">
    <source>
        <dbReference type="ARBA" id="ARBA00022960"/>
    </source>
</evidence>
<dbReference type="InterPro" id="IPR033134">
    <property type="entry name" value="Asp/Glu_racemase_AS_2"/>
</dbReference>
<sequence>MTDHLRALPIGIFDSGIGGLTVLDAIADRLPAEDLLYLGDTARLPYGTKSPETVARYAVQAAQHLVDRGVKMLVIACNTASAHAIPALSAAFPGVDVISVIEPGAAAAVAAAPSGRIGVLATESTVGSGAYVKAIKALAPDADIRQQACSVFVAMAEEGWTAGAAVEAAAHRYLEPILNHGRPKPEALVLGCTHFPLLRPAIAAVAGPEVTLVDSASTAAEAVAGALAAHGLAAGGRRGRVQFMATDSASRFARVATIFLDRPVKPEDVEIVDL</sequence>
<feature type="binding site" evidence="7">
    <location>
        <begin position="193"/>
        <end position="194"/>
    </location>
    <ligand>
        <name>substrate</name>
    </ligand>
</feature>
<feature type="binding site" evidence="7">
    <location>
        <begin position="46"/>
        <end position="47"/>
    </location>
    <ligand>
        <name>substrate</name>
    </ligand>
</feature>
<evidence type="ECO:0000313" key="8">
    <source>
        <dbReference type="EMBL" id="PWR23793.1"/>
    </source>
</evidence>
<name>A0A317EEK1_9PROT</name>
<comment type="similarity">
    <text evidence="7">Belongs to the aspartate/glutamate racemases family.</text>
</comment>
<evidence type="ECO:0000313" key="9">
    <source>
        <dbReference type="Proteomes" id="UP000246077"/>
    </source>
</evidence>
<gene>
    <name evidence="7" type="primary">murI</name>
    <name evidence="8" type="ORF">DKG75_04320</name>
</gene>
<evidence type="ECO:0000256" key="7">
    <source>
        <dbReference type="HAMAP-Rule" id="MF_00258"/>
    </source>
</evidence>
<comment type="caution">
    <text evidence="8">The sequence shown here is derived from an EMBL/GenBank/DDBJ whole genome shotgun (WGS) entry which is preliminary data.</text>
</comment>
<dbReference type="InterPro" id="IPR001920">
    <property type="entry name" value="Asp/Glu_race"/>
</dbReference>
<dbReference type="SUPFAM" id="SSF53681">
    <property type="entry name" value="Aspartate/glutamate racemase"/>
    <property type="match status" value="2"/>
</dbReference>
<protein>
    <recommendedName>
        <fullName evidence="2 7">Glutamate racemase</fullName>
        <ecNumber evidence="2 7">5.1.1.3</ecNumber>
    </recommendedName>
</protein>
<dbReference type="InterPro" id="IPR004391">
    <property type="entry name" value="Glu_race"/>
</dbReference>
<feature type="binding site" evidence="7">
    <location>
        <begin position="78"/>
        <end position="79"/>
    </location>
    <ligand>
        <name>substrate</name>
    </ligand>
</feature>
<dbReference type="EC" id="5.1.1.3" evidence="2 7"/>
<dbReference type="GO" id="GO:0009252">
    <property type="term" value="P:peptidoglycan biosynthetic process"/>
    <property type="evidence" value="ECO:0007669"/>
    <property type="project" value="UniProtKB-UniRule"/>
</dbReference>
<keyword evidence="4 7" id="KW-0573">Peptidoglycan synthesis</keyword>
<feature type="binding site" evidence="7">
    <location>
        <begin position="14"/>
        <end position="15"/>
    </location>
    <ligand>
        <name>substrate</name>
    </ligand>
</feature>